<evidence type="ECO:0000256" key="2">
    <source>
        <dbReference type="ARBA" id="ARBA00004913"/>
    </source>
</evidence>
<accession>A0ABD2ZPW5</accession>
<comment type="pathway">
    <text evidence="2">Alkaloid biosynthesis.</text>
</comment>
<dbReference type="Pfam" id="PF03492">
    <property type="entry name" value="Methyltransf_7"/>
    <property type="match status" value="1"/>
</dbReference>
<evidence type="ECO:0000256" key="6">
    <source>
        <dbReference type="ARBA" id="ARBA00022723"/>
    </source>
</evidence>
<organism evidence="8 9">
    <name type="scientific">Cinchona calisaya</name>
    <dbReference type="NCBI Taxonomy" id="153742"/>
    <lineage>
        <taxon>Eukaryota</taxon>
        <taxon>Viridiplantae</taxon>
        <taxon>Streptophyta</taxon>
        <taxon>Embryophyta</taxon>
        <taxon>Tracheophyta</taxon>
        <taxon>Spermatophyta</taxon>
        <taxon>Magnoliopsida</taxon>
        <taxon>eudicotyledons</taxon>
        <taxon>Gunneridae</taxon>
        <taxon>Pentapetalae</taxon>
        <taxon>asterids</taxon>
        <taxon>lamiids</taxon>
        <taxon>Gentianales</taxon>
        <taxon>Rubiaceae</taxon>
        <taxon>Cinchonoideae</taxon>
        <taxon>Cinchoneae</taxon>
        <taxon>Cinchona</taxon>
    </lineage>
</organism>
<keyword evidence="6" id="KW-0479">Metal-binding</keyword>
<keyword evidence="4" id="KW-0489">Methyltransferase</keyword>
<sequence length="340" mass="38367">MVKPILENCICELLHSSLPNYCIRIADLGCSSGPNTFSAVLSIIENIDKACHTMNYEPLPIIQVFLNDLFGNDFNTVFKALPNFYEKLEIENGRKYGSCLIAAMPGSFYGRLFPKNSMHFLHSSYSLHWLSQVPDGLVSASGIPMNKGSIYIEKSSPPIVHQPYLQQFTQDFTMFLKMRYEELVPHGHLLLTIVGKNEEIDGPHVLNLLGMVLNDMVVEGHLEEEKLDNFNIPQYTPSIDEIRSIIQKEGSFKLLHLETFKLQLDASFPEDHDHAENDARAAYVATYIRAVFEPILASHFGNTIMGDLFQRFAKKIAKLLQMGKGIVNNLVISLAKECEN</sequence>
<comment type="caution">
    <text evidence="8">The sequence shown here is derived from an EMBL/GenBank/DDBJ whole genome shotgun (WGS) entry which is preliminary data.</text>
</comment>
<evidence type="ECO:0000256" key="3">
    <source>
        <dbReference type="ARBA" id="ARBA00007967"/>
    </source>
</evidence>
<dbReference type="EMBL" id="JBJUIK010000008">
    <property type="protein sequence ID" value="KAL3520507.1"/>
    <property type="molecule type" value="Genomic_DNA"/>
</dbReference>
<dbReference type="Gene3D" id="1.10.1200.270">
    <property type="entry name" value="Methyltransferase, alpha-helical capping domain"/>
    <property type="match status" value="1"/>
</dbReference>
<evidence type="ECO:0000256" key="4">
    <source>
        <dbReference type="ARBA" id="ARBA00022603"/>
    </source>
</evidence>
<dbReference type="GO" id="GO:0032259">
    <property type="term" value="P:methylation"/>
    <property type="evidence" value="ECO:0007669"/>
    <property type="project" value="UniProtKB-KW"/>
</dbReference>
<dbReference type="Gene3D" id="3.40.50.150">
    <property type="entry name" value="Vaccinia Virus protein VP39"/>
    <property type="match status" value="1"/>
</dbReference>
<protein>
    <submittedName>
        <fullName evidence="8">Uncharacterized protein</fullName>
    </submittedName>
</protein>
<dbReference type="GO" id="GO:0046872">
    <property type="term" value="F:metal ion binding"/>
    <property type="evidence" value="ECO:0007669"/>
    <property type="project" value="UniProtKB-KW"/>
</dbReference>
<comment type="cofactor">
    <cofactor evidence="1">
        <name>Mg(2+)</name>
        <dbReference type="ChEBI" id="CHEBI:18420"/>
    </cofactor>
</comment>
<dbReference type="Proteomes" id="UP001630127">
    <property type="component" value="Unassembled WGS sequence"/>
</dbReference>
<dbReference type="InterPro" id="IPR029063">
    <property type="entry name" value="SAM-dependent_MTases_sf"/>
</dbReference>
<evidence type="ECO:0000256" key="5">
    <source>
        <dbReference type="ARBA" id="ARBA00022679"/>
    </source>
</evidence>
<evidence type="ECO:0000313" key="9">
    <source>
        <dbReference type="Proteomes" id="UP001630127"/>
    </source>
</evidence>
<dbReference type="InterPro" id="IPR042086">
    <property type="entry name" value="MeTrfase_capping"/>
</dbReference>
<dbReference type="SUPFAM" id="SSF53335">
    <property type="entry name" value="S-adenosyl-L-methionine-dependent methyltransferases"/>
    <property type="match status" value="1"/>
</dbReference>
<dbReference type="AlphaFoldDB" id="A0ABD2ZPW5"/>
<gene>
    <name evidence="8" type="ORF">ACH5RR_018656</name>
</gene>
<dbReference type="InterPro" id="IPR005299">
    <property type="entry name" value="MeTrfase_7"/>
</dbReference>
<evidence type="ECO:0000256" key="7">
    <source>
        <dbReference type="ARBA" id="ARBA00022842"/>
    </source>
</evidence>
<dbReference type="PANTHER" id="PTHR31009">
    <property type="entry name" value="S-ADENOSYL-L-METHIONINE:CARBOXYL METHYLTRANSFERASE FAMILY PROTEIN"/>
    <property type="match status" value="1"/>
</dbReference>
<reference evidence="8 9" key="1">
    <citation type="submission" date="2024-11" db="EMBL/GenBank/DDBJ databases">
        <title>A near-complete genome assembly of Cinchona calisaya.</title>
        <authorList>
            <person name="Lian D.C."/>
            <person name="Zhao X.W."/>
            <person name="Wei L."/>
        </authorList>
    </citation>
    <scope>NUCLEOTIDE SEQUENCE [LARGE SCALE GENOMIC DNA]</scope>
    <source>
        <tissue evidence="8">Nenye</tissue>
    </source>
</reference>
<comment type="similarity">
    <text evidence="3">Belongs to the methyltransferase superfamily. Type-7 methyltransferase family.</text>
</comment>
<dbReference type="GO" id="GO:0008168">
    <property type="term" value="F:methyltransferase activity"/>
    <property type="evidence" value="ECO:0007669"/>
    <property type="project" value="UniProtKB-KW"/>
</dbReference>
<keyword evidence="9" id="KW-1185">Reference proteome</keyword>
<evidence type="ECO:0000313" key="8">
    <source>
        <dbReference type="EMBL" id="KAL3520507.1"/>
    </source>
</evidence>
<evidence type="ECO:0000256" key="1">
    <source>
        <dbReference type="ARBA" id="ARBA00001946"/>
    </source>
</evidence>
<proteinExistence type="inferred from homology"/>
<keyword evidence="7" id="KW-0460">Magnesium</keyword>
<keyword evidence="5" id="KW-0808">Transferase</keyword>
<name>A0ABD2ZPW5_9GENT</name>